<dbReference type="STRING" id="118062.MCBB_1253"/>
<dbReference type="EMBL" id="LT607756">
    <property type="protein sequence ID" value="SCG85811.1"/>
    <property type="molecule type" value="Genomic_DNA"/>
</dbReference>
<dbReference type="PATRIC" id="fig|129848.4.peg.1269"/>
<evidence type="ECO:0000256" key="1">
    <source>
        <dbReference type="ARBA" id="ARBA00023002"/>
    </source>
</evidence>
<evidence type="ECO:0000313" key="4">
    <source>
        <dbReference type="Proteomes" id="UP000094707"/>
    </source>
</evidence>
<dbReference type="RefSeq" id="WP_071906935.1">
    <property type="nucleotide sequence ID" value="NZ_LT607756.1"/>
</dbReference>
<dbReference type="InterPro" id="IPR001501">
    <property type="entry name" value="Ni-dep_hyd_lsu"/>
</dbReference>
<dbReference type="PROSITE" id="PS00507">
    <property type="entry name" value="NI_HGENASE_L_1"/>
    <property type="match status" value="1"/>
</dbReference>
<dbReference type="GO" id="GO:0016151">
    <property type="term" value="F:nickel cation binding"/>
    <property type="evidence" value="ECO:0007669"/>
    <property type="project" value="InterPro"/>
</dbReference>
<dbReference type="SUPFAM" id="SSF56762">
    <property type="entry name" value="HydB/Nqo4-like"/>
    <property type="match status" value="1"/>
</dbReference>
<dbReference type="InterPro" id="IPR018194">
    <property type="entry name" value="Ni-dep_hyd_lsu_Ni_BS"/>
</dbReference>
<gene>
    <name evidence="3" type="primary">frhA1</name>
    <name evidence="3" type="ORF">MCBB_1253</name>
</gene>
<dbReference type="InterPro" id="IPR029014">
    <property type="entry name" value="NiFe-Hase_large"/>
</dbReference>
<protein>
    <submittedName>
        <fullName evidence="3">Coenzyme F420 hydrogenase subunit alpha</fullName>
        <ecNumber evidence="3">1.12.98.1</ecNumber>
    </submittedName>
</protein>
<proteinExistence type="predicted"/>
<sequence>MAVEIKPVTRIEGDGKLELETYLDEAGKLKVKNLLTPNDGTINLPTDNAARYPKFCVTEFRGFEKFAVGEQPDTVTKLVPRICGVCPVPQNMASTCAVEAAYGTNIVNNAKAVRRFMLAVHTVNSHLLHFFVLAGKDILPQSIIDQELPNIISAHNKAQACVAVFGGKPVHPASCIPGGQTKVPNSTEIGQIRARMQEIQSYATSLLGALKGALLNLPNDFGIRPSNYLSSGVPFYSGVSGSFSYFGSSGGVVIRNPSNPTDFNSATIVPFNPANVKEEIITPYGSVINLPTNYSYTKRPYYTHNGVNYVCEVGPLARLAVAYKAGDSVVKSTVDSIASNWGVGANDILSPSTRNRHITRLIETVIMIDRILNGGWSNIAQVDSYSPPNEKAGTGMGIVEAPRGTLIHSIKVGSDLKTASYDCMVPTTANTGAMEEAVADDLVEIRPETIELLGREPTEDEKLLLGDASRSIRGFDPCCSCSSHMIEIKNPDGTKKRHL</sequence>
<dbReference type="Proteomes" id="UP000094707">
    <property type="component" value="Chromosome I"/>
</dbReference>
<feature type="binding site" evidence="2">
    <location>
        <position position="86"/>
    </location>
    <ligand>
        <name>Fe cation</name>
        <dbReference type="ChEBI" id="CHEBI:24875"/>
    </ligand>
</feature>
<name>A0A1D3L2G8_9EURY</name>
<keyword evidence="2" id="KW-0460">Magnesium</keyword>
<evidence type="ECO:0000256" key="2">
    <source>
        <dbReference type="PIRSR" id="PIRSR601501-1"/>
    </source>
</evidence>
<feature type="binding site" evidence="2">
    <location>
        <position position="478"/>
    </location>
    <ligand>
        <name>Ni(2+)</name>
        <dbReference type="ChEBI" id="CHEBI:49786"/>
    </ligand>
</feature>
<keyword evidence="1 3" id="KW-0560">Oxidoreductase</keyword>
<keyword evidence="2" id="KW-0479">Metal-binding</keyword>
<dbReference type="Gene3D" id="1.10.645.10">
    <property type="entry name" value="Cytochrome-c3 Hydrogenase, chain B"/>
    <property type="match status" value="2"/>
</dbReference>
<dbReference type="PANTHER" id="PTHR43600">
    <property type="entry name" value="COENZYME F420 HYDROGENASE, SUBUNIT ALPHA"/>
    <property type="match status" value="1"/>
</dbReference>
<accession>A0A1D3L2G8</accession>
<feature type="binding site" evidence="2">
    <location>
        <position position="86"/>
    </location>
    <ligand>
        <name>Ni(2+)</name>
        <dbReference type="ChEBI" id="CHEBI:49786"/>
    </ligand>
</feature>
<keyword evidence="2" id="KW-0533">Nickel</keyword>
<dbReference type="Pfam" id="PF00374">
    <property type="entry name" value="NiFeSe_Hases"/>
    <property type="match status" value="2"/>
</dbReference>
<dbReference type="GO" id="GO:0008901">
    <property type="term" value="F:ferredoxin hydrogenase activity"/>
    <property type="evidence" value="ECO:0007669"/>
    <property type="project" value="InterPro"/>
</dbReference>
<dbReference type="GO" id="GO:0050454">
    <property type="term" value="F:coenzyme F420 hydrogenase activity"/>
    <property type="evidence" value="ECO:0007669"/>
    <property type="project" value="UniProtKB-EC"/>
</dbReference>
<evidence type="ECO:0000313" key="3">
    <source>
        <dbReference type="EMBL" id="SCG85811.1"/>
    </source>
</evidence>
<dbReference type="EC" id="1.12.98.1" evidence="3"/>
<dbReference type="GeneID" id="30412097"/>
<dbReference type="AlphaFoldDB" id="A0A1D3L2G8"/>
<feature type="binding site" evidence="2">
    <location>
        <position position="481"/>
    </location>
    <ligand>
        <name>Fe cation</name>
        <dbReference type="ChEBI" id="CHEBI:24875"/>
    </ligand>
</feature>
<feature type="binding site" evidence="2">
    <location>
        <position position="484"/>
    </location>
    <ligand>
        <name>Mg(2+)</name>
        <dbReference type="ChEBI" id="CHEBI:18420"/>
    </ligand>
</feature>
<dbReference type="KEGG" id="mcub:MCBB_1253"/>
<comment type="cofactor">
    <cofactor evidence="2">
        <name>Ni(2+)</name>
        <dbReference type="ChEBI" id="CHEBI:49786"/>
    </cofactor>
</comment>
<feature type="binding site" evidence="2">
    <location>
        <position position="83"/>
    </location>
    <ligand>
        <name>Ni(2+)</name>
        <dbReference type="ChEBI" id="CHEBI:49786"/>
    </ligand>
</feature>
<comment type="cofactor">
    <cofactor evidence="2">
        <name>Fe cation</name>
        <dbReference type="ChEBI" id="CHEBI:24875"/>
    </cofactor>
</comment>
<dbReference type="PANTHER" id="PTHR43600:SF4">
    <property type="entry name" value="CYTOSOLIC NIFE-HYDROGENASE, ALPHA SUBUNIT"/>
    <property type="match status" value="1"/>
</dbReference>
<reference evidence="3 4" key="1">
    <citation type="submission" date="2016-08" db="EMBL/GenBank/DDBJ databases">
        <authorList>
            <person name="Seilhamer J.J."/>
        </authorList>
    </citation>
    <scope>NUCLEOTIDE SEQUENCE [LARGE SCALE GENOMIC DNA]</scope>
    <source>
        <strain evidence="3">Buetzberg</strain>
    </source>
</reference>
<keyword evidence="4" id="KW-1185">Reference proteome</keyword>
<dbReference type="OrthoDB" id="42371at2157"/>
<keyword evidence="2" id="KW-0408">Iron</keyword>
<organism evidence="3 4">
    <name type="scientific">Methanobacterium congolense</name>
    <dbReference type="NCBI Taxonomy" id="118062"/>
    <lineage>
        <taxon>Archaea</taxon>
        <taxon>Methanobacteriati</taxon>
        <taxon>Methanobacteriota</taxon>
        <taxon>Methanomada group</taxon>
        <taxon>Methanobacteria</taxon>
        <taxon>Methanobacteriales</taxon>
        <taxon>Methanobacteriaceae</taxon>
        <taxon>Methanobacterium</taxon>
    </lineage>
</organism>
<feature type="binding site" evidence="2">
    <location>
        <position position="64"/>
    </location>
    <ligand>
        <name>Mg(2+)</name>
        <dbReference type="ChEBI" id="CHEBI:18420"/>
    </ligand>
</feature>